<dbReference type="EMBL" id="UYYG01000251">
    <property type="protein sequence ID" value="VDN54052.1"/>
    <property type="molecule type" value="Genomic_DNA"/>
</dbReference>
<proteinExistence type="predicted"/>
<dbReference type="Proteomes" id="UP000038040">
    <property type="component" value="Unplaced"/>
</dbReference>
<evidence type="ECO:0000313" key="4">
    <source>
        <dbReference type="Proteomes" id="UP000274756"/>
    </source>
</evidence>
<dbReference type="STRING" id="318479.A0A0N4URC5"/>
<reference evidence="2 4" key="2">
    <citation type="submission" date="2018-11" db="EMBL/GenBank/DDBJ databases">
        <authorList>
            <consortium name="Pathogen Informatics"/>
        </authorList>
    </citation>
    <scope>NUCLEOTIDE SEQUENCE [LARGE SCALE GENOMIC DNA]</scope>
</reference>
<dbReference type="OrthoDB" id="5825384at2759"/>
<name>A0A0N4URC5_DRAME</name>
<evidence type="ECO:0000313" key="5">
    <source>
        <dbReference type="WBParaSite" id="DME_0001060001-mRNA-1"/>
    </source>
</evidence>
<dbReference type="PANTHER" id="PTHR23028">
    <property type="entry name" value="ACETYLTRANSFERASE"/>
    <property type="match status" value="1"/>
</dbReference>
<dbReference type="AlphaFoldDB" id="A0A0N4URC5"/>
<organism evidence="3 5">
    <name type="scientific">Dracunculus medinensis</name>
    <name type="common">Guinea worm</name>
    <dbReference type="NCBI Taxonomy" id="318479"/>
    <lineage>
        <taxon>Eukaryota</taxon>
        <taxon>Metazoa</taxon>
        <taxon>Ecdysozoa</taxon>
        <taxon>Nematoda</taxon>
        <taxon>Chromadorea</taxon>
        <taxon>Rhabditida</taxon>
        <taxon>Spirurina</taxon>
        <taxon>Dracunculoidea</taxon>
        <taxon>Dracunculidae</taxon>
        <taxon>Dracunculus</taxon>
    </lineage>
</organism>
<dbReference type="Pfam" id="PF19040">
    <property type="entry name" value="SGNH"/>
    <property type="match status" value="1"/>
</dbReference>
<dbReference type="WBParaSite" id="DME_0001060001-mRNA-1">
    <property type="protein sequence ID" value="DME_0001060001-mRNA-1"/>
    <property type="gene ID" value="DME_0001060001"/>
</dbReference>
<evidence type="ECO:0000259" key="1">
    <source>
        <dbReference type="Pfam" id="PF19040"/>
    </source>
</evidence>
<gene>
    <name evidence="2" type="ORF">DME_LOCUS4025</name>
</gene>
<evidence type="ECO:0000313" key="2">
    <source>
        <dbReference type="EMBL" id="VDN54052.1"/>
    </source>
</evidence>
<keyword evidence="4" id="KW-1185">Reference proteome</keyword>
<evidence type="ECO:0000313" key="3">
    <source>
        <dbReference type="Proteomes" id="UP000038040"/>
    </source>
</evidence>
<feature type="domain" description="SGNH" evidence="1">
    <location>
        <begin position="58"/>
        <end position="275"/>
    </location>
</feature>
<sequence>MAMSKSTNTNQLLINPTILSKAIEMNKRGMRKQYPTLFLFKKIKDDATIRELTNFGVGSGDTNVVVYGDSYAFAALYYIAQAFSSSRVHQILLLSAPGCLPIYDTESYRKFPKCWRFAKEAVKKISEFKPDVVFLNFNFHYPLNLSVNSISEDIVFHKLQKTVDDIMKYTKRIVLTYPHPTLSVPVNSNIIYNRLVRRLRLTDLNIPVNVFLKESTNCYRRVNALVCKKCDYIYSYRWFCYDKICYAYNPKTFVAYYSDIMHLGLYGIEFLIPYYRNIINELYAKGYI</sequence>
<dbReference type="InterPro" id="IPR050879">
    <property type="entry name" value="Acyltransferase_3"/>
</dbReference>
<dbReference type="Proteomes" id="UP000274756">
    <property type="component" value="Unassembled WGS sequence"/>
</dbReference>
<accession>A0A0N4URC5</accession>
<reference evidence="5" key="1">
    <citation type="submission" date="2017-02" db="UniProtKB">
        <authorList>
            <consortium name="WormBaseParasite"/>
        </authorList>
    </citation>
    <scope>IDENTIFICATION</scope>
</reference>
<protein>
    <submittedName>
        <fullName evidence="5">SGNH domain-containing protein</fullName>
    </submittedName>
</protein>
<dbReference type="InterPro" id="IPR043968">
    <property type="entry name" value="SGNH"/>
</dbReference>